<evidence type="ECO:0000313" key="3">
    <source>
        <dbReference type="Proteomes" id="UP000319160"/>
    </source>
</evidence>
<organism evidence="2 3">
    <name type="scientific">Xylaria flabelliformis</name>
    <dbReference type="NCBI Taxonomy" id="2512241"/>
    <lineage>
        <taxon>Eukaryota</taxon>
        <taxon>Fungi</taxon>
        <taxon>Dikarya</taxon>
        <taxon>Ascomycota</taxon>
        <taxon>Pezizomycotina</taxon>
        <taxon>Sordariomycetes</taxon>
        <taxon>Xylariomycetidae</taxon>
        <taxon>Xylariales</taxon>
        <taxon>Xylariaceae</taxon>
        <taxon>Xylaria</taxon>
    </lineage>
</organism>
<evidence type="ECO:0008006" key="4">
    <source>
        <dbReference type="Google" id="ProtNLM"/>
    </source>
</evidence>
<gene>
    <name evidence="2" type="ORF">FHL15_001230</name>
</gene>
<accession>A0A553ICU9</accession>
<dbReference type="Proteomes" id="UP000319160">
    <property type="component" value="Unassembled WGS sequence"/>
</dbReference>
<proteinExistence type="predicted"/>
<comment type="caution">
    <text evidence="2">The sequence shown here is derived from an EMBL/GenBank/DDBJ whole genome shotgun (WGS) entry which is preliminary data.</text>
</comment>
<dbReference type="EMBL" id="VFLP01000004">
    <property type="protein sequence ID" value="TRX98020.1"/>
    <property type="molecule type" value="Genomic_DNA"/>
</dbReference>
<sequence length="373" mass="41158">MHRKQDSMYISFRDLSKDQGSTRFKQKPTAARSPESPQQQPTSDYPLSPTLIPSFLIDSAQPELAPEACQRSHFDGQSTMINWSPELLLQMNEQFNSSVNISSEKIGWYPSSSEQNGKTGNLTVDDFNLIEVPLDTDLASSGCIEQTNVCETDIIDDPITSSELSVRPTPPDPKSTDYSQQQGEYSVDVANNSACTCLTDVVAVLEKLEILSHQGRQISLSSMGGTLSLNKNAMARCNTMLDCPTCQCLSSAVMILILIGRHLVSQFDRLSTNNIFHDTNNLSIPPSAHSTQCGNGAETNVWLGDYSVDTPEEWKEMLHALAIIQVKSLGSFLRRMRAAISHTNWTTHQSILETIESQYLIVMGSMIQGGQSE</sequence>
<feature type="region of interest" description="Disordered" evidence="1">
    <location>
        <begin position="1"/>
        <end position="48"/>
    </location>
</feature>
<evidence type="ECO:0000313" key="2">
    <source>
        <dbReference type="EMBL" id="TRX98020.1"/>
    </source>
</evidence>
<evidence type="ECO:0000256" key="1">
    <source>
        <dbReference type="SAM" id="MobiDB-lite"/>
    </source>
</evidence>
<dbReference type="OrthoDB" id="2740448at2759"/>
<dbReference type="AlphaFoldDB" id="A0A553ICU9"/>
<name>A0A553ICU9_9PEZI</name>
<feature type="region of interest" description="Disordered" evidence="1">
    <location>
        <begin position="160"/>
        <end position="181"/>
    </location>
</feature>
<reference evidence="3" key="1">
    <citation type="submission" date="2019-06" db="EMBL/GenBank/DDBJ databases">
        <title>Draft genome sequence of the griseofulvin-producing fungus Xylaria cubensis strain G536.</title>
        <authorList>
            <person name="Mead M.E."/>
            <person name="Raja H.A."/>
            <person name="Steenwyk J.L."/>
            <person name="Knowles S.L."/>
            <person name="Oberlies N.H."/>
            <person name="Rokas A."/>
        </authorList>
    </citation>
    <scope>NUCLEOTIDE SEQUENCE [LARGE SCALE GENOMIC DNA]</scope>
    <source>
        <strain evidence="3">G536</strain>
    </source>
</reference>
<feature type="compositionally biased region" description="Polar residues" evidence="1">
    <location>
        <begin position="35"/>
        <end position="45"/>
    </location>
</feature>
<keyword evidence="3" id="KW-1185">Reference proteome</keyword>
<protein>
    <recommendedName>
        <fullName evidence="4">Aflatoxin regulatory protein domain-containing protein</fullName>
    </recommendedName>
</protein>